<keyword evidence="3" id="KW-1185">Reference proteome</keyword>
<feature type="domain" description="Acyl-CoA dehydrogenase/oxidase N-terminal" evidence="1">
    <location>
        <begin position="18"/>
        <end position="127"/>
    </location>
</feature>
<dbReference type="InterPro" id="IPR046373">
    <property type="entry name" value="Acyl-CoA_Oxase/DH_mid-dom_sf"/>
</dbReference>
<dbReference type="InterPro" id="IPR009100">
    <property type="entry name" value="AcylCoA_DH/oxidase_NM_dom_sf"/>
</dbReference>
<dbReference type="Pfam" id="PF02771">
    <property type="entry name" value="Acyl-CoA_dh_N"/>
    <property type="match status" value="1"/>
</dbReference>
<accession>A0A1E5Q7T0</accession>
<reference evidence="3" key="1">
    <citation type="submission" date="2016-07" db="EMBL/GenBank/DDBJ databases">
        <authorList>
            <person name="Florea S."/>
            <person name="Webb J.S."/>
            <person name="Jaromczyk J."/>
            <person name="Schardl C.L."/>
        </authorList>
    </citation>
    <scope>NUCLEOTIDE SEQUENCE [LARGE SCALE GENOMIC DNA]</scope>
    <source>
        <strain evidence="3">MV-1</strain>
    </source>
</reference>
<organism evidence="2 3">
    <name type="scientific">Magnetovibrio blakemorei</name>
    <dbReference type="NCBI Taxonomy" id="28181"/>
    <lineage>
        <taxon>Bacteria</taxon>
        <taxon>Pseudomonadati</taxon>
        <taxon>Pseudomonadota</taxon>
        <taxon>Alphaproteobacteria</taxon>
        <taxon>Rhodospirillales</taxon>
        <taxon>Magnetovibrionaceae</taxon>
        <taxon>Magnetovibrio</taxon>
    </lineage>
</organism>
<evidence type="ECO:0000313" key="2">
    <source>
        <dbReference type="EMBL" id="OEJ67183.1"/>
    </source>
</evidence>
<dbReference type="Proteomes" id="UP000095347">
    <property type="component" value="Unassembled WGS sequence"/>
</dbReference>
<protein>
    <recommendedName>
        <fullName evidence="1">Acyl-CoA dehydrogenase/oxidase N-terminal domain-containing protein</fullName>
    </recommendedName>
</protein>
<gene>
    <name evidence="2" type="ORF">BEN30_10430</name>
</gene>
<dbReference type="GO" id="GO:0003995">
    <property type="term" value="F:acyl-CoA dehydrogenase activity"/>
    <property type="evidence" value="ECO:0007669"/>
    <property type="project" value="TreeGrafter"/>
</dbReference>
<evidence type="ECO:0000313" key="3">
    <source>
        <dbReference type="Proteomes" id="UP000095347"/>
    </source>
</evidence>
<sequence length="379" mass="41307">MALSMMVSETVSSMPNSKEEMLAAIQNIAETDIRNMAVAVDVDGIYPGDNMRKLAQAGAFAQHITGYGYNPQQNNLLDTVQAMATAGVECGNTSFLMWLQNAFAWYLLQSDNTALRDELLGKTISGEIMGTSGMSNPVKAMDGIEKFKLKGQRVDGGYIVSGILPYVSNLGDGHYMGTAFEMADDPSVKKMAVFHINGDDIQIAQNTHFIALEGSGTYAVKVKKAFIPDSRILAEDMPSFVKRIKPAFFLMQAGIALGQINAFINIMKDSDKSLMHVNKYLPERAETFEAELASILPGVVALMETPLESSPDYLTKVFEARLYAGEMTMRAANAALMHEGAKGYIKGSTVDRRFRESIFVAIVTPATKHLRKAIADLAA</sequence>
<dbReference type="SUPFAM" id="SSF56645">
    <property type="entry name" value="Acyl-CoA dehydrogenase NM domain-like"/>
    <property type="match status" value="1"/>
</dbReference>
<name>A0A1E5Q7T0_9PROT</name>
<evidence type="ECO:0000259" key="1">
    <source>
        <dbReference type="Pfam" id="PF02771"/>
    </source>
</evidence>
<dbReference type="STRING" id="28181.BEN30_10430"/>
<dbReference type="Gene3D" id="1.10.540.10">
    <property type="entry name" value="Acyl-CoA dehydrogenase/oxidase, N-terminal domain"/>
    <property type="match status" value="1"/>
</dbReference>
<proteinExistence type="predicted"/>
<dbReference type="InterPro" id="IPR036250">
    <property type="entry name" value="AcylCo_DH-like_C"/>
</dbReference>
<dbReference type="OrthoDB" id="2564795at2"/>
<dbReference type="GO" id="GO:0050660">
    <property type="term" value="F:flavin adenine dinucleotide binding"/>
    <property type="evidence" value="ECO:0007669"/>
    <property type="project" value="InterPro"/>
</dbReference>
<comment type="caution">
    <text evidence="2">The sequence shown here is derived from an EMBL/GenBank/DDBJ whole genome shotgun (WGS) entry which is preliminary data.</text>
</comment>
<dbReference type="PANTHER" id="PTHR43884">
    <property type="entry name" value="ACYL-COA DEHYDROGENASE"/>
    <property type="match status" value="1"/>
</dbReference>
<dbReference type="AlphaFoldDB" id="A0A1E5Q7T0"/>
<dbReference type="RefSeq" id="WP_069958012.1">
    <property type="nucleotide sequence ID" value="NZ_MCGG01000025.1"/>
</dbReference>
<dbReference type="Gene3D" id="2.40.110.10">
    <property type="entry name" value="Butyryl-CoA Dehydrogenase, subunit A, domain 2"/>
    <property type="match status" value="1"/>
</dbReference>
<dbReference type="PANTHER" id="PTHR43884:SF12">
    <property type="entry name" value="ISOVALERYL-COA DEHYDROGENASE, MITOCHONDRIAL-RELATED"/>
    <property type="match status" value="1"/>
</dbReference>
<dbReference type="SUPFAM" id="SSF47203">
    <property type="entry name" value="Acyl-CoA dehydrogenase C-terminal domain-like"/>
    <property type="match status" value="1"/>
</dbReference>
<dbReference type="EMBL" id="MCGG01000025">
    <property type="protein sequence ID" value="OEJ67183.1"/>
    <property type="molecule type" value="Genomic_DNA"/>
</dbReference>
<dbReference type="InterPro" id="IPR013786">
    <property type="entry name" value="AcylCoA_DH/ox_N"/>
</dbReference>
<dbReference type="InterPro" id="IPR037069">
    <property type="entry name" value="AcylCoA_DH/ox_N_sf"/>
</dbReference>